<dbReference type="RefSeq" id="WP_093221144.1">
    <property type="nucleotide sequence ID" value="NZ_LT629803.1"/>
</dbReference>
<gene>
    <name evidence="6" type="ORF">EIY72_16330</name>
</gene>
<comment type="similarity">
    <text evidence="1">Belongs to the LysR transcriptional regulatory family.</text>
</comment>
<dbReference type="GO" id="GO:0006351">
    <property type="term" value="P:DNA-templated transcription"/>
    <property type="evidence" value="ECO:0007669"/>
    <property type="project" value="TreeGrafter"/>
</dbReference>
<dbReference type="InterPro" id="IPR036390">
    <property type="entry name" value="WH_DNA-bd_sf"/>
</dbReference>
<dbReference type="Pfam" id="PF03466">
    <property type="entry name" value="LysR_substrate"/>
    <property type="match status" value="1"/>
</dbReference>
<dbReference type="SUPFAM" id="SSF46785">
    <property type="entry name" value="Winged helix' DNA-binding domain"/>
    <property type="match status" value="1"/>
</dbReference>
<evidence type="ECO:0000259" key="5">
    <source>
        <dbReference type="PROSITE" id="PS50931"/>
    </source>
</evidence>
<dbReference type="InterPro" id="IPR058163">
    <property type="entry name" value="LysR-type_TF_proteobact-type"/>
</dbReference>
<reference evidence="7" key="1">
    <citation type="journal article" date="2019" name="bioRxiv">
        <title>Bacterially produced spermidine induces plant systemic susceptibility to pathogens.</title>
        <authorList>
            <person name="Melnyk R.A."/>
            <person name="Beskrovnaya P.A."/>
            <person name="Liu Z."/>
            <person name="Song Y."/>
            <person name="Haney C.H."/>
        </authorList>
    </citation>
    <scope>NUCLEOTIDE SEQUENCE [LARGE SCALE GENOMIC DNA]</scope>
    <source>
        <strain evidence="7">Dha-51</strain>
    </source>
</reference>
<dbReference type="InterPro" id="IPR000847">
    <property type="entry name" value="LysR_HTH_N"/>
</dbReference>
<proteinExistence type="inferred from homology"/>
<dbReference type="PROSITE" id="PS50931">
    <property type="entry name" value="HTH_LYSR"/>
    <property type="match status" value="1"/>
</dbReference>
<comment type="caution">
    <text evidence="6">The sequence shown here is derived from an EMBL/GenBank/DDBJ whole genome shotgun (WGS) entry which is preliminary data.</text>
</comment>
<keyword evidence="4" id="KW-0804">Transcription</keyword>
<dbReference type="Pfam" id="PF00126">
    <property type="entry name" value="HTH_1"/>
    <property type="match status" value="1"/>
</dbReference>
<dbReference type="FunFam" id="1.10.10.10:FF:000001">
    <property type="entry name" value="LysR family transcriptional regulator"/>
    <property type="match status" value="1"/>
</dbReference>
<evidence type="ECO:0000256" key="3">
    <source>
        <dbReference type="ARBA" id="ARBA00023125"/>
    </source>
</evidence>
<evidence type="ECO:0000256" key="4">
    <source>
        <dbReference type="ARBA" id="ARBA00023163"/>
    </source>
</evidence>
<keyword evidence="3" id="KW-0238">DNA-binding</keyword>
<dbReference type="PANTHER" id="PTHR30537">
    <property type="entry name" value="HTH-TYPE TRANSCRIPTIONAL REGULATOR"/>
    <property type="match status" value="1"/>
</dbReference>
<dbReference type="EMBL" id="RRZK01000022">
    <property type="protein sequence ID" value="TDB60914.1"/>
    <property type="molecule type" value="Genomic_DNA"/>
</dbReference>
<accession>A0A1H2NGU3</accession>
<organism evidence="6 7">
    <name type="scientific">Pseudomonas vancouverensis</name>
    <dbReference type="NCBI Taxonomy" id="95300"/>
    <lineage>
        <taxon>Bacteria</taxon>
        <taxon>Pseudomonadati</taxon>
        <taxon>Pseudomonadota</taxon>
        <taxon>Gammaproteobacteria</taxon>
        <taxon>Pseudomonadales</taxon>
        <taxon>Pseudomonadaceae</taxon>
        <taxon>Pseudomonas</taxon>
    </lineage>
</organism>
<evidence type="ECO:0000313" key="7">
    <source>
        <dbReference type="Proteomes" id="UP000295254"/>
    </source>
</evidence>
<dbReference type="Gene3D" id="3.40.190.10">
    <property type="entry name" value="Periplasmic binding protein-like II"/>
    <property type="match status" value="2"/>
</dbReference>
<dbReference type="InterPro" id="IPR036388">
    <property type="entry name" value="WH-like_DNA-bd_sf"/>
</dbReference>
<dbReference type="OrthoDB" id="5526340at2"/>
<dbReference type="GO" id="GO:0043565">
    <property type="term" value="F:sequence-specific DNA binding"/>
    <property type="evidence" value="ECO:0007669"/>
    <property type="project" value="TreeGrafter"/>
</dbReference>
<keyword evidence="2" id="KW-0805">Transcription regulation</keyword>
<dbReference type="PANTHER" id="PTHR30537:SF79">
    <property type="entry name" value="TRANSCRIPTIONAL REGULATOR-RELATED"/>
    <property type="match status" value="1"/>
</dbReference>
<dbReference type="Gene3D" id="1.10.10.10">
    <property type="entry name" value="Winged helix-like DNA-binding domain superfamily/Winged helix DNA-binding domain"/>
    <property type="match status" value="1"/>
</dbReference>
<sequence length="297" mass="32926">MSYKLPHLPWLRTFEAAARSLSFTAAAEDLHMTAAAVSLQIRSLEQYLGFQLFERLPRGVRLTDMGSAYLPSVRKAFDELAVSTVGLFGSRGDCSITVRSTAAFAVLWLAPKLQGFLDAYPHVEVRLLADIWADAQGADQSAIDIRFGDGQWEGFDAELIQKEASIPVCSPRWLERAQSPEALASLAQQNLIHIMGCEDLWTRWFRRAGIQEDSSRKGLQVDTSLTALELASAGSGFALVLRSLTRSYTDSGRLISPFEGELPIEQAHYLLQPKAGKRPSPEVLSFRQWLLDTARTP</sequence>
<dbReference type="PRINTS" id="PR00039">
    <property type="entry name" value="HTHLYSR"/>
</dbReference>
<evidence type="ECO:0000256" key="2">
    <source>
        <dbReference type="ARBA" id="ARBA00023015"/>
    </source>
</evidence>
<keyword evidence="7" id="KW-1185">Reference proteome</keyword>
<feature type="domain" description="HTH lysR-type" evidence="5">
    <location>
        <begin position="6"/>
        <end position="63"/>
    </location>
</feature>
<dbReference type="InterPro" id="IPR005119">
    <property type="entry name" value="LysR_subst-bd"/>
</dbReference>
<name>A0A1H2NGU3_PSEVA</name>
<evidence type="ECO:0000313" key="6">
    <source>
        <dbReference type="EMBL" id="TDB60914.1"/>
    </source>
</evidence>
<protein>
    <submittedName>
        <fullName evidence="6">LysR family transcriptional regulator</fullName>
    </submittedName>
</protein>
<evidence type="ECO:0000256" key="1">
    <source>
        <dbReference type="ARBA" id="ARBA00009437"/>
    </source>
</evidence>
<dbReference type="Proteomes" id="UP000295254">
    <property type="component" value="Unassembled WGS sequence"/>
</dbReference>
<dbReference type="GO" id="GO:0003700">
    <property type="term" value="F:DNA-binding transcription factor activity"/>
    <property type="evidence" value="ECO:0007669"/>
    <property type="project" value="InterPro"/>
</dbReference>
<dbReference type="STRING" id="95300.SAMN05216558_2252"/>
<dbReference type="SUPFAM" id="SSF53850">
    <property type="entry name" value="Periplasmic binding protein-like II"/>
    <property type="match status" value="1"/>
</dbReference>
<dbReference type="CDD" id="cd08432">
    <property type="entry name" value="PBP2_GcdR_TrpI_HvrB_AmpR_like"/>
    <property type="match status" value="1"/>
</dbReference>
<dbReference type="AlphaFoldDB" id="A0A1H2NGU3"/>